<evidence type="ECO:0000313" key="1">
    <source>
        <dbReference type="EMBL" id="MDJ1156690.1"/>
    </source>
</evidence>
<name>A0ABT7ABE0_9HYPH</name>
<comment type="caution">
    <text evidence="1">The sequence shown here is derived from an EMBL/GenBank/DDBJ whole genome shotgun (WGS) entry which is preliminary data.</text>
</comment>
<dbReference type="Proteomes" id="UP001321492">
    <property type="component" value="Unassembled WGS sequence"/>
</dbReference>
<dbReference type="RefSeq" id="WP_283738694.1">
    <property type="nucleotide sequence ID" value="NZ_JASJEV010000001.1"/>
</dbReference>
<dbReference type="EMBL" id="JASJEV010000001">
    <property type="protein sequence ID" value="MDJ1156690.1"/>
    <property type="molecule type" value="Genomic_DNA"/>
</dbReference>
<protein>
    <submittedName>
        <fullName evidence="1">Uncharacterized protein</fullName>
    </submittedName>
</protein>
<accession>A0ABT7ABE0</accession>
<reference evidence="1 2" key="1">
    <citation type="submission" date="2023-05" db="EMBL/GenBank/DDBJ databases">
        <title>Chelatococcus sp. nov., a moderately thermophilic bacterium isolated from hot spring microbial mat.</title>
        <authorList>
            <person name="Hu C.-J."/>
            <person name="Li W.-J."/>
        </authorList>
    </citation>
    <scope>NUCLEOTIDE SEQUENCE [LARGE SCALE GENOMIC DNA]</scope>
    <source>
        <strain evidence="1 2">SYSU G07232</strain>
    </source>
</reference>
<keyword evidence="2" id="KW-1185">Reference proteome</keyword>
<proteinExistence type="predicted"/>
<sequence>MREEIVHLRRARAKLVEERRTLAARMASDEHVASNFAEAFQQIQQTIERLDRAIEDEKDIGSTTHRNSD</sequence>
<organism evidence="1 2">
    <name type="scientific">Chelatococcus albus</name>
    <dbReference type="NCBI Taxonomy" id="3047466"/>
    <lineage>
        <taxon>Bacteria</taxon>
        <taxon>Pseudomonadati</taxon>
        <taxon>Pseudomonadota</taxon>
        <taxon>Alphaproteobacteria</taxon>
        <taxon>Hyphomicrobiales</taxon>
        <taxon>Chelatococcaceae</taxon>
        <taxon>Chelatococcus</taxon>
    </lineage>
</organism>
<gene>
    <name evidence="1" type="ORF">QNA08_00300</name>
</gene>
<evidence type="ECO:0000313" key="2">
    <source>
        <dbReference type="Proteomes" id="UP001321492"/>
    </source>
</evidence>